<protein>
    <submittedName>
        <fullName evidence="3">Uncharacterized protein</fullName>
    </submittedName>
</protein>
<dbReference type="EMBL" id="QGKW02001660">
    <property type="protein sequence ID" value="KAF2577097.1"/>
    <property type="molecule type" value="Genomic_DNA"/>
</dbReference>
<proteinExistence type="predicted"/>
<comment type="caution">
    <text evidence="3">The sequence shown here is derived from an EMBL/GenBank/DDBJ whole genome shotgun (WGS) entry which is preliminary data.</text>
</comment>
<evidence type="ECO:0000313" key="3">
    <source>
        <dbReference type="EMBL" id="KAF2581991.1"/>
    </source>
</evidence>
<dbReference type="Proteomes" id="UP000712281">
    <property type="component" value="Unassembled WGS sequence"/>
</dbReference>
<evidence type="ECO:0000256" key="1">
    <source>
        <dbReference type="SAM" id="MobiDB-lite"/>
    </source>
</evidence>
<evidence type="ECO:0000313" key="4">
    <source>
        <dbReference type="Proteomes" id="UP000712281"/>
    </source>
</evidence>
<gene>
    <name evidence="3" type="ORF">F2Q68_00003098</name>
    <name evidence="2" type="ORF">F2Q68_00003100</name>
</gene>
<accession>A0A8S9JIA1</accession>
<sequence length="55" mass="5970">MQAESAAWCSVWVKAALCQCSRLRPYHIQAQSFSMPEASRCSPGGSRHCGSGRTP</sequence>
<organism evidence="3 4">
    <name type="scientific">Brassica cretica</name>
    <name type="common">Mustard</name>
    <dbReference type="NCBI Taxonomy" id="69181"/>
    <lineage>
        <taxon>Eukaryota</taxon>
        <taxon>Viridiplantae</taxon>
        <taxon>Streptophyta</taxon>
        <taxon>Embryophyta</taxon>
        <taxon>Tracheophyta</taxon>
        <taxon>Spermatophyta</taxon>
        <taxon>Magnoliopsida</taxon>
        <taxon>eudicotyledons</taxon>
        <taxon>Gunneridae</taxon>
        <taxon>Pentapetalae</taxon>
        <taxon>rosids</taxon>
        <taxon>malvids</taxon>
        <taxon>Brassicales</taxon>
        <taxon>Brassicaceae</taxon>
        <taxon>Brassiceae</taxon>
        <taxon>Brassica</taxon>
    </lineage>
</organism>
<evidence type="ECO:0000313" key="2">
    <source>
        <dbReference type="EMBL" id="KAF2577097.1"/>
    </source>
</evidence>
<dbReference type="AlphaFoldDB" id="A0A8S9JIA1"/>
<name>A0A8S9JIA1_BRACR</name>
<reference evidence="3" key="1">
    <citation type="submission" date="2019-12" db="EMBL/GenBank/DDBJ databases">
        <title>Genome sequencing and annotation of Brassica cretica.</title>
        <authorList>
            <person name="Studholme D.J."/>
            <person name="Sarris P.F."/>
        </authorList>
    </citation>
    <scope>NUCLEOTIDE SEQUENCE</scope>
    <source>
        <strain evidence="3">PFS-001/15</strain>
        <tissue evidence="3">Leaf</tissue>
    </source>
</reference>
<feature type="region of interest" description="Disordered" evidence="1">
    <location>
        <begin position="35"/>
        <end position="55"/>
    </location>
</feature>
<dbReference type="EMBL" id="QGKW02001660">
    <property type="protein sequence ID" value="KAF2581991.1"/>
    <property type="molecule type" value="Genomic_DNA"/>
</dbReference>